<evidence type="ECO:0000313" key="2">
    <source>
        <dbReference type="EMBL" id="OQR95123.1"/>
    </source>
</evidence>
<evidence type="ECO:0008006" key="4">
    <source>
        <dbReference type="Google" id="ProtNLM"/>
    </source>
</evidence>
<name>A0A1V9ZAV5_9STRA</name>
<gene>
    <name evidence="2" type="ORF">THRCLA_22177</name>
</gene>
<sequence>MRLSYLVLVASSLTKALANQCCFKDGDVITFKSDIDLYLERCRLCFKSAVYADSAFVHVKDPSTSPWAQWKVINTGCFRSYIGLENPTMGTMEIGDGKIALKAYFGYYLARCNSCVPGESYPDTAIIFSKP</sequence>
<protein>
    <recommendedName>
        <fullName evidence="4">Secreted protein</fullName>
    </recommendedName>
</protein>
<comment type="caution">
    <text evidence="2">The sequence shown here is derived from an EMBL/GenBank/DDBJ whole genome shotgun (WGS) entry which is preliminary data.</text>
</comment>
<organism evidence="2 3">
    <name type="scientific">Thraustotheca clavata</name>
    <dbReference type="NCBI Taxonomy" id="74557"/>
    <lineage>
        <taxon>Eukaryota</taxon>
        <taxon>Sar</taxon>
        <taxon>Stramenopiles</taxon>
        <taxon>Oomycota</taxon>
        <taxon>Saprolegniomycetes</taxon>
        <taxon>Saprolegniales</taxon>
        <taxon>Achlyaceae</taxon>
        <taxon>Thraustotheca</taxon>
    </lineage>
</organism>
<proteinExistence type="predicted"/>
<feature type="signal peptide" evidence="1">
    <location>
        <begin position="1"/>
        <end position="18"/>
    </location>
</feature>
<dbReference type="Proteomes" id="UP000243217">
    <property type="component" value="Unassembled WGS sequence"/>
</dbReference>
<keyword evidence="3" id="KW-1185">Reference proteome</keyword>
<reference evidence="2 3" key="1">
    <citation type="journal article" date="2014" name="Genome Biol. Evol.">
        <title>The secreted proteins of Achlya hypogyna and Thraustotheca clavata identify the ancestral oomycete secretome and reveal gene acquisitions by horizontal gene transfer.</title>
        <authorList>
            <person name="Misner I."/>
            <person name="Blouin N."/>
            <person name="Leonard G."/>
            <person name="Richards T.A."/>
            <person name="Lane C.E."/>
        </authorList>
    </citation>
    <scope>NUCLEOTIDE SEQUENCE [LARGE SCALE GENOMIC DNA]</scope>
    <source>
        <strain evidence="2 3">ATCC 34112</strain>
    </source>
</reference>
<dbReference type="EMBL" id="JNBS01002143">
    <property type="protein sequence ID" value="OQR95123.1"/>
    <property type="molecule type" value="Genomic_DNA"/>
</dbReference>
<evidence type="ECO:0000313" key="3">
    <source>
        <dbReference type="Proteomes" id="UP000243217"/>
    </source>
</evidence>
<accession>A0A1V9ZAV5</accession>
<feature type="chain" id="PRO_5012393317" description="Secreted protein" evidence="1">
    <location>
        <begin position="19"/>
        <end position="131"/>
    </location>
</feature>
<keyword evidence="1" id="KW-0732">Signal</keyword>
<evidence type="ECO:0000256" key="1">
    <source>
        <dbReference type="SAM" id="SignalP"/>
    </source>
</evidence>
<dbReference type="AlphaFoldDB" id="A0A1V9ZAV5"/>